<feature type="compositionally biased region" description="Basic and acidic residues" evidence="1">
    <location>
        <begin position="31"/>
        <end position="42"/>
    </location>
</feature>
<dbReference type="Proteomes" id="UP001328107">
    <property type="component" value="Unassembled WGS sequence"/>
</dbReference>
<evidence type="ECO:0000313" key="2">
    <source>
        <dbReference type="EMBL" id="GMR59665.1"/>
    </source>
</evidence>
<feature type="non-terminal residue" evidence="2">
    <location>
        <position position="114"/>
    </location>
</feature>
<sequence length="114" mass="12294">MPKPSNYWSKNRRVGGNNHHGGSQGAGGNHHNGEKGGGRELVNHPSNHGTNHPSGREGGGGGNTNQQGTAQNKKSTPCVRSRSELRRILHDKLEWNEKTAALDLTLLVCADERD</sequence>
<proteinExistence type="predicted"/>
<organism evidence="2 3">
    <name type="scientific">Pristionchus mayeri</name>
    <dbReference type="NCBI Taxonomy" id="1317129"/>
    <lineage>
        <taxon>Eukaryota</taxon>
        <taxon>Metazoa</taxon>
        <taxon>Ecdysozoa</taxon>
        <taxon>Nematoda</taxon>
        <taxon>Chromadorea</taxon>
        <taxon>Rhabditida</taxon>
        <taxon>Rhabditina</taxon>
        <taxon>Diplogasteromorpha</taxon>
        <taxon>Diplogasteroidea</taxon>
        <taxon>Neodiplogasteridae</taxon>
        <taxon>Pristionchus</taxon>
    </lineage>
</organism>
<evidence type="ECO:0000256" key="1">
    <source>
        <dbReference type="SAM" id="MobiDB-lite"/>
    </source>
</evidence>
<feature type="compositionally biased region" description="Polar residues" evidence="1">
    <location>
        <begin position="44"/>
        <end position="53"/>
    </location>
</feature>
<name>A0AAN5DCM1_9BILA</name>
<feature type="region of interest" description="Disordered" evidence="1">
    <location>
        <begin position="1"/>
        <end position="81"/>
    </location>
</feature>
<comment type="caution">
    <text evidence="2">The sequence shown here is derived from an EMBL/GenBank/DDBJ whole genome shotgun (WGS) entry which is preliminary data.</text>
</comment>
<accession>A0AAN5DCM1</accession>
<keyword evidence="3" id="KW-1185">Reference proteome</keyword>
<evidence type="ECO:0000313" key="3">
    <source>
        <dbReference type="Proteomes" id="UP001328107"/>
    </source>
</evidence>
<dbReference type="EMBL" id="BTRK01000006">
    <property type="protein sequence ID" value="GMR59665.1"/>
    <property type="molecule type" value="Genomic_DNA"/>
</dbReference>
<dbReference type="AlphaFoldDB" id="A0AAN5DCM1"/>
<reference evidence="3" key="1">
    <citation type="submission" date="2022-10" db="EMBL/GenBank/DDBJ databases">
        <title>Genome assembly of Pristionchus species.</title>
        <authorList>
            <person name="Yoshida K."/>
            <person name="Sommer R.J."/>
        </authorList>
    </citation>
    <scope>NUCLEOTIDE SEQUENCE [LARGE SCALE GENOMIC DNA]</scope>
    <source>
        <strain evidence="3">RS5460</strain>
    </source>
</reference>
<protein>
    <submittedName>
        <fullName evidence="2">Uncharacterized protein</fullName>
    </submittedName>
</protein>
<feature type="compositionally biased region" description="Gly residues" evidence="1">
    <location>
        <begin position="18"/>
        <end position="30"/>
    </location>
</feature>
<gene>
    <name evidence="2" type="ORF">PMAYCL1PPCAC_29860</name>
</gene>